<keyword evidence="2" id="KW-0812">Transmembrane</keyword>
<keyword evidence="2" id="KW-1133">Transmembrane helix</keyword>
<reference evidence="4 5" key="1">
    <citation type="submission" date="2019-08" db="EMBL/GenBank/DDBJ databases">
        <title>Deep-cultivation of Planctomycetes and their phenomic and genomic characterization uncovers novel biology.</title>
        <authorList>
            <person name="Wiegand S."/>
            <person name="Jogler M."/>
            <person name="Boedeker C."/>
            <person name="Pinto D."/>
            <person name="Vollmers J."/>
            <person name="Rivas-Marin E."/>
            <person name="Kohn T."/>
            <person name="Peeters S.H."/>
            <person name="Heuer A."/>
            <person name="Rast P."/>
            <person name="Oberbeckmann S."/>
            <person name="Bunk B."/>
            <person name="Jeske O."/>
            <person name="Meyerdierks A."/>
            <person name="Storesund J.E."/>
            <person name="Kallscheuer N."/>
            <person name="Luecker S."/>
            <person name="Lage O.M."/>
            <person name="Pohl T."/>
            <person name="Merkel B.J."/>
            <person name="Hornburger P."/>
            <person name="Mueller R.-W."/>
            <person name="Bruemmer F."/>
            <person name="Labrenz M."/>
            <person name="Spormann A.M."/>
            <person name="Op den Camp H."/>
            <person name="Overmann J."/>
            <person name="Amann R."/>
            <person name="Jetten M.S.M."/>
            <person name="Mascher T."/>
            <person name="Medema M.H."/>
            <person name="Devos D.P."/>
            <person name="Kaster A.-K."/>
            <person name="Ovreas L."/>
            <person name="Rohde M."/>
            <person name="Galperin M.Y."/>
            <person name="Jogler C."/>
        </authorList>
    </citation>
    <scope>NUCLEOTIDE SEQUENCE [LARGE SCALE GENOMIC DNA]</scope>
    <source>
        <strain evidence="4 5">UC8</strain>
    </source>
</reference>
<dbReference type="CDD" id="cd00198">
    <property type="entry name" value="vWFA"/>
    <property type="match status" value="1"/>
</dbReference>
<dbReference type="PANTHER" id="PTHR37947">
    <property type="entry name" value="BLL2462 PROTEIN"/>
    <property type="match status" value="1"/>
</dbReference>
<sequence>MCPPKTLQSEEALQWGRLQALCWTLFSSREIMFNFRLGFEHPVYLWLLLILPLLWWVSFRSLASLGQLRRALALLLRTTVLTGFILALAGVQLVWTSDRMTVMYLLDQSESIPEAKRQLMLDYVIRNVRRHRDAARQDRAGIIVFGREATIEIPPFDDNIPQIRRLESYIGRKDATSLESALVLAQAAMPDDTSRRLVIVTDGNENLGNAQKLASRLADSGIGIDVVPVILESRAEVLVEKVDLPADIRKGQPFEARVVVNSYTDDEDATPVSGRLQVTRINSEASESSAQEDLLVDSPMTLEPGKNVFAFPHQIDRPAPYTFRARFVPDEAGDDGLKENNEASAYTYIRGQGRVLMIEDFSNRGQYDLMAERLRAANIEVVVRPSDQLFGSLAELQAYDAAILAGVPRVSGSADDTIVTFDDDKVEMLVRNTQQLGCGLMMIGGPEALGAGGWTGTKLEEAMPVDFQVKNKKIEAVGALAMILHACEMAQGNYWQKVIAQSALEQLGPADEVGVLHWNMNGDSWLWGGRNGMLPVGPNKQAMLAAVRRMAPGDMPAFDNSMRMAATGLARTNASMKHCIIISDGDPSPPTPATIKAFKDNKITISTVTVAGHGSVESKRMRDIANQTGGKYYEVKNAKALPKIFQREARRVARPLVHEIPGGASPEVTYPHPALEGIDSVLPPITGFVLTQTKDSPLARVLIRSPSPPEEENSTVLAVWTYGLGRTAVLTTDTGARWAQSWTQWGDYDKFFSQLVRWLMRPTGDTGKFDLATQVRNGEVQVVVSALDKDDAFLNFLDMNASAVGPDLQDIPLQMQQTAPGRYVGSFPADQAGSYFVNIAPQAGMAPLTTGVTVPYSEEFRVRDTNNALLTTLVNTAPRGGEAGKLTPPLARQNMDEVVEENAFRKGLALARSIRDAWPWFVFVACCLFLGDVMVRRVAINMDWMTRWMRRSAKPENQTPSRLQALKERKEAVGESLDRRRAAVRFEPSPDVGSDGPAPELDPNAPSGKSPAKKKTSAASLAPEGDGKTYTERLLEAKRKARKNREEGE</sequence>
<evidence type="ECO:0000313" key="5">
    <source>
        <dbReference type="Proteomes" id="UP000325286"/>
    </source>
</evidence>
<feature type="transmembrane region" description="Helical" evidence="2">
    <location>
        <begin position="74"/>
        <end position="95"/>
    </location>
</feature>
<dbReference type="Gene3D" id="3.40.50.410">
    <property type="entry name" value="von Willebrand factor, type A domain"/>
    <property type="match status" value="1"/>
</dbReference>
<dbReference type="SUPFAM" id="SSF53300">
    <property type="entry name" value="vWA-like"/>
    <property type="match status" value="2"/>
</dbReference>
<evidence type="ECO:0000256" key="1">
    <source>
        <dbReference type="SAM" id="MobiDB-lite"/>
    </source>
</evidence>
<dbReference type="InterPro" id="IPR010768">
    <property type="entry name" value="GATase1-like"/>
</dbReference>
<dbReference type="Proteomes" id="UP000325286">
    <property type="component" value="Chromosome"/>
</dbReference>
<feature type="domain" description="VWFA" evidence="3">
    <location>
        <begin position="101"/>
        <end position="281"/>
    </location>
</feature>
<dbReference type="AlphaFoldDB" id="A0A5B9QXE6"/>
<keyword evidence="2" id="KW-0472">Membrane</keyword>
<feature type="compositionally biased region" description="Basic and acidic residues" evidence="1">
    <location>
        <begin position="1025"/>
        <end position="1049"/>
    </location>
</feature>
<dbReference type="EMBL" id="CP042914">
    <property type="protein sequence ID" value="QEG42035.1"/>
    <property type="molecule type" value="Genomic_DNA"/>
</dbReference>
<dbReference type="InterPro" id="IPR029062">
    <property type="entry name" value="Class_I_gatase-like"/>
</dbReference>
<feature type="transmembrane region" description="Helical" evidence="2">
    <location>
        <begin position="43"/>
        <end position="62"/>
    </location>
</feature>
<evidence type="ECO:0000256" key="2">
    <source>
        <dbReference type="SAM" id="Phobius"/>
    </source>
</evidence>
<gene>
    <name evidence="4" type="ORF">UC8_40640</name>
</gene>
<evidence type="ECO:0000313" key="4">
    <source>
        <dbReference type="EMBL" id="QEG42035.1"/>
    </source>
</evidence>
<protein>
    <submittedName>
        <fullName evidence="4">von Willebrand factor type A domain protein</fullName>
    </submittedName>
</protein>
<feature type="transmembrane region" description="Helical" evidence="2">
    <location>
        <begin position="917"/>
        <end position="935"/>
    </location>
</feature>
<dbReference type="PROSITE" id="PS50234">
    <property type="entry name" value="VWFA"/>
    <property type="match status" value="1"/>
</dbReference>
<feature type="region of interest" description="Disordered" evidence="1">
    <location>
        <begin position="969"/>
        <end position="1049"/>
    </location>
</feature>
<dbReference type="KEGG" id="rul:UC8_40640"/>
<proteinExistence type="predicted"/>
<dbReference type="Gene3D" id="3.40.50.880">
    <property type="match status" value="2"/>
</dbReference>
<dbReference type="PANTHER" id="PTHR37947:SF2">
    <property type="entry name" value="VON WILLEBRAND FACTOR TYPE A"/>
    <property type="match status" value="1"/>
</dbReference>
<dbReference type="Pfam" id="PF00092">
    <property type="entry name" value="VWA"/>
    <property type="match status" value="1"/>
</dbReference>
<dbReference type="Pfam" id="PF13519">
    <property type="entry name" value="VWA_2"/>
    <property type="match status" value="1"/>
</dbReference>
<accession>A0A5B9QXE6</accession>
<dbReference type="InterPro" id="IPR002035">
    <property type="entry name" value="VWF_A"/>
</dbReference>
<keyword evidence="5" id="KW-1185">Reference proteome</keyword>
<dbReference type="InterPro" id="IPR036465">
    <property type="entry name" value="vWFA_dom_sf"/>
</dbReference>
<dbReference type="SUPFAM" id="SSF52317">
    <property type="entry name" value="Class I glutamine amidotransferase-like"/>
    <property type="match status" value="1"/>
</dbReference>
<dbReference type="Pfam" id="PF07090">
    <property type="entry name" value="GATase1_like"/>
    <property type="match status" value="1"/>
</dbReference>
<name>A0A5B9QXE6_9BACT</name>
<evidence type="ECO:0000259" key="3">
    <source>
        <dbReference type="PROSITE" id="PS50234"/>
    </source>
</evidence>
<feature type="compositionally biased region" description="Basic and acidic residues" evidence="1">
    <location>
        <begin position="969"/>
        <end position="981"/>
    </location>
</feature>
<organism evidence="4 5">
    <name type="scientific">Roseimaritima ulvae</name>
    <dbReference type="NCBI Taxonomy" id="980254"/>
    <lineage>
        <taxon>Bacteria</taxon>
        <taxon>Pseudomonadati</taxon>
        <taxon>Planctomycetota</taxon>
        <taxon>Planctomycetia</taxon>
        <taxon>Pirellulales</taxon>
        <taxon>Pirellulaceae</taxon>
        <taxon>Roseimaritima</taxon>
    </lineage>
</organism>